<evidence type="ECO:0000256" key="5">
    <source>
        <dbReference type="ARBA" id="ARBA00047503"/>
    </source>
</evidence>
<comment type="similarity">
    <text evidence="3">Belongs to the glycosyltransferase 9 family.</text>
</comment>
<evidence type="ECO:0000256" key="1">
    <source>
        <dbReference type="ARBA" id="ARBA00022676"/>
    </source>
</evidence>
<dbReference type="GO" id="GO:0009244">
    <property type="term" value="P:lipopolysaccharide core region biosynthetic process"/>
    <property type="evidence" value="ECO:0007669"/>
    <property type="project" value="TreeGrafter"/>
</dbReference>
<name>A0A3B0R222_9ZZZZ</name>
<proteinExistence type="inferred from homology"/>
<dbReference type="SUPFAM" id="SSF53756">
    <property type="entry name" value="UDP-Glycosyltransferase/glycogen phosphorylase"/>
    <property type="match status" value="1"/>
</dbReference>
<sequence>MSDKEIIKRILVRVPNWIGDAVISMPGLHALKKLYPEAEITVLAKARTLPLYLAKEPVVKDVIEYDPDGRHSGLSGKFRLVGELKTRKFQMAVLFQNAFEAALIAFMAGIPRRVGYARDLRTPLLTQPVKFEDTIAKKHQVFYYLNIIKELGLGVSLEDIELPVVNISKEDSQRASVIMEEYGLDAGKGMVGVAPGASFGPAKRWPTEGYYEVIERISRERGVTPVIFGGGDDIEVSTALSTRLSSAGVDHVNLAGKTSLREFIAVAAKTQLFLTNDSGPMHVVAALGVPTVAVFVSTAPSLTGPLGRCVKVLYKKVKCSPCFKRECPYEHYNCMKTITAEDIYNASIELLAECGIDSKSGSEA</sequence>
<dbReference type="GO" id="GO:0005829">
    <property type="term" value="C:cytosol"/>
    <property type="evidence" value="ECO:0007669"/>
    <property type="project" value="TreeGrafter"/>
</dbReference>
<dbReference type="GO" id="GO:0008713">
    <property type="term" value="F:ADP-heptose-lipopolysaccharide heptosyltransferase activity"/>
    <property type="evidence" value="ECO:0007669"/>
    <property type="project" value="UniProtKB-EC"/>
</dbReference>
<dbReference type="NCBIfam" id="TIGR02195">
    <property type="entry name" value="heptsyl_trn_II"/>
    <property type="match status" value="1"/>
</dbReference>
<evidence type="ECO:0000256" key="3">
    <source>
        <dbReference type="ARBA" id="ARBA00043995"/>
    </source>
</evidence>
<accession>A0A3B0R222</accession>
<gene>
    <name evidence="6" type="ORF">MNBD_DELTA01-1475</name>
</gene>
<comment type="catalytic activity">
    <reaction evidence="5">
        <text>an L-alpha-D-Hep-(1-&gt;5)-[alpha-Kdo-(2-&gt;4)]-alpha-Kdo-(2-&gt;6)-lipid A + ADP-L-glycero-beta-D-manno-heptose = an L-alpha-D-Hep-(1-&gt;3)-L-alpha-D-Hep-(1-&gt;5)-[alpha-Kdo-(2-&gt;4)]-alpha-Kdo-(2-&gt;6)-lipid A + ADP + H(+)</text>
        <dbReference type="Rhea" id="RHEA:74071"/>
        <dbReference type="ChEBI" id="CHEBI:15378"/>
        <dbReference type="ChEBI" id="CHEBI:61506"/>
        <dbReference type="ChEBI" id="CHEBI:193068"/>
        <dbReference type="ChEBI" id="CHEBI:193069"/>
        <dbReference type="ChEBI" id="CHEBI:456216"/>
        <dbReference type="EC" id="2.4.99.24"/>
    </reaction>
</comment>
<dbReference type="AlphaFoldDB" id="A0A3B0R222"/>
<evidence type="ECO:0000256" key="4">
    <source>
        <dbReference type="ARBA" id="ARBA00044042"/>
    </source>
</evidence>
<keyword evidence="2 6" id="KW-0808">Transferase</keyword>
<dbReference type="InterPro" id="IPR002201">
    <property type="entry name" value="Glyco_trans_9"/>
</dbReference>
<organism evidence="6">
    <name type="scientific">hydrothermal vent metagenome</name>
    <dbReference type="NCBI Taxonomy" id="652676"/>
    <lineage>
        <taxon>unclassified sequences</taxon>
        <taxon>metagenomes</taxon>
        <taxon>ecological metagenomes</taxon>
    </lineage>
</organism>
<reference evidence="6" key="1">
    <citation type="submission" date="2018-06" db="EMBL/GenBank/DDBJ databases">
        <authorList>
            <person name="Zhirakovskaya E."/>
        </authorList>
    </citation>
    <scope>NUCLEOTIDE SEQUENCE</scope>
</reference>
<dbReference type="CDD" id="cd03789">
    <property type="entry name" value="GT9_LPS_heptosyltransferase"/>
    <property type="match status" value="1"/>
</dbReference>
<protein>
    <recommendedName>
        <fullName evidence="4">lipopolysaccharide heptosyltransferase II</fullName>
        <ecNumber evidence="4">2.4.99.24</ecNumber>
    </recommendedName>
</protein>
<dbReference type="Gene3D" id="3.40.50.2000">
    <property type="entry name" value="Glycogen Phosphorylase B"/>
    <property type="match status" value="2"/>
</dbReference>
<dbReference type="EC" id="2.4.99.24" evidence="4"/>
<dbReference type="InterPro" id="IPR051199">
    <property type="entry name" value="LPS_LOS_Heptosyltrfase"/>
</dbReference>
<dbReference type="PANTHER" id="PTHR30160">
    <property type="entry name" value="TETRAACYLDISACCHARIDE 4'-KINASE-RELATED"/>
    <property type="match status" value="1"/>
</dbReference>
<dbReference type="EMBL" id="UOEA01000037">
    <property type="protein sequence ID" value="VAV83236.1"/>
    <property type="molecule type" value="Genomic_DNA"/>
</dbReference>
<dbReference type="InterPro" id="IPR011910">
    <property type="entry name" value="RfaF"/>
</dbReference>
<dbReference type="PANTHER" id="PTHR30160:SF7">
    <property type="entry name" value="ADP-HEPTOSE--LPS HEPTOSYLTRANSFERASE 2"/>
    <property type="match status" value="1"/>
</dbReference>
<evidence type="ECO:0000313" key="6">
    <source>
        <dbReference type="EMBL" id="VAV83236.1"/>
    </source>
</evidence>
<keyword evidence="1" id="KW-0328">Glycosyltransferase</keyword>
<evidence type="ECO:0000256" key="2">
    <source>
        <dbReference type="ARBA" id="ARBA00022679"/>
    </source>
</evidence>
<dbReference type="Pfam" id="PF01075">
    <property type="entry name" value="Glyco_transf_9"/>
    <property type="match status" value="1"/>
</dbReference>